<reference evidence="1" key="1">
    <citation type="submission" date="2023-06" db="EMBL/GenBank/DDBJ databases">
        <title>Genome-scale phylogeny and comparative genomics of the fungal order Sordariales.</title>
        <authorList>
            <consortium name="Lawrence Berkeley National Laboratory"/>
            <person name="Hensen N."/>
            <person name="Bonometti L."/>
            <person name="Westerberg I."/>
            <person name="Brannstrom I.O."/>
            <person name="Guillou S."/>
            <person name="Cros-Aarteil S."/>
            <person name="Calhoun S."/>
            <person name="Haridas S."/>
            <person name="Kuo A."/>
            <person name="Mondo S."/>
            <person name="Pangilinan J."/>
            <person name="Riley R."/>
            <person name="LaButti K."/>
            <person name="Andreopoulos B."/>
            <person name="Lipzen A."/>
            <person name="Chen C."/>
            <person name="Yanf M."/>
            <person name="Daum C."/>
            <person name="Ng V."/>
            <person name="Clum A."/>
            <person name="Steindorff A."/>
            <person name="Ohm R."/>
            <person name="Martin F."/>
            <person name="Silar P."/>
            <person name="Natvig D."/>
            <person name="Lalanne C."/>
            <person name="Gautier V."/>
            <person name="Ament-velasquez S.L."/>
            <person name="Kruys A."/>
            <person name="Hutchinson M.I."/>
            <person name="Powell A.J."/>
            <person name="Barry K."/>
            <person name="Miller A.N."/>
            <person name="Grigoriev I.V."/>
            <person name="Debuchy R."/>
            <person name="Gladieux P."/>
            <person name="Thoren M.H."/>
            <person name="Johannesson H."/>
        </authorList>
    </citation>
    <scope>NUCLEOTIDE SEQUENCE</scope>
    <source>
        <strain evidence="1">SMH2392-1A</strain>
    </source>
</reference>
<accession>A0AA40BF45</accession>
<sequence>MQRGLWWTTQKIDGHSWYRRHPEDKNWKFSRSWSIREFPNKSGWIVTFTVYASTIEELAAFRLHTLGNHHIGASKAEVSSGKSVLMFNRLDPGMGIGCIFDGDPSDVW</sequence>
<name>A0AA40BF45_9PEZI</name>
<comment type="caution">
    <text evidence="1">The sequence shown here is derived from an EMBL/GenBank/DDBJ whole genome shotgun (WGS) entry which is preliminary data.</text>
</comment>
<dbReference type="EMBL" id="JAUIRO010000001">
    <property type="protein sequence ID" value="KAK0733046.1"/>
    <property type="molecule type" value="Genomic_DNA"/>
</dbReference>
<dbReference type="Proteomes" id="UP001172101">
    <property type="component" value="Unassembled WGS sequence"/>
</dbReference>
<gene>
    <name evidence="1" type="ORF">B0T26DRAFT_682684</name>
</gene>
<dbReference type="GeneID" id="85324028"/>
<evidence type="ECO:0000313" key="2">
    <source>
        <dbReference type="Proteomes" id="UP001172101"/>
    </source>
</evidence>
<dbReference type="AlphaFoldDB" id="A0AA40BF45"/>
<protein>
    <submittedName>
        <fullName evidence="1">Uncharacterized protein</fullName>
    </submittedName>
</protein>
<keyword evidence="2" id="KW-1185">Reference proteome</keyword>
<organism evidence="1 2">
    <name type="scientific">Lasiosphaeria miniovina</name>
    <dbReference type="NCBI Taxonomy" id="1954250"/>
    <lineage>
        <taxon>Eukaryota</taxon>
        <taxon>Fungi</taxon>
        <taxon>Dikarya</taxon>
        <taxon>Ascomycota</taxon>
        <taxon>Pezizomycotina</taxon>
        <taxon>Sordariomycetes</taxon>
        <taxon>Sordariomycetidae</taxon>
        <taxon>Sordariales</taxon>
        <taxon>Lasiosphaeriaceae</taxon>
        <taxon>Lasiosphaeria</taxon>
    </lineage>
</organism>
<evidence type="ECO:0000313" key="1">
    <source>
        <dbReference type="EMBL" id="KAK0733046.1"/>
    </source>
</evidence>
<proteinExistence type="predicted"/>
<dbReference type="RefSeq" id="XP_060301923.1">
    <property type="nucleotide sequence ID" value="XM_060440758.1"/>
</dbReference>